<gene>
    <name evidence="2" type="ORF">CATMQ487_15310</name>
</gene>
<dbReference type="EMBL" id="AP025730">
    <property type="protein sequence ID" value="BDI04561.1"/>
    <property type="molecule type" value="Genomic_DNA"/>
</dbReference>
<dbReference type="SUPFAM" id="SSF53756">
    <property type="entry name" value="UDP-Glycosyltransferase/glycogen phosphorylase"/>
    <property type="match status" value="1"/>
</dbReference>
<organism evidence="2 3">
    <name type="scientific">Sphaerotilus microaerophilus</name>
    <dbReference type="NCBI Taxonomy" id="2914710"/>
    <lineage>
        <taxon>Bacteria</taxon>
        <taxon>Pseudomonadati</taxon>
        <taxon>Pseudomonadota</taxon>
        <taxon>Betaproteobacteria</taxon>
        <taxon>Burkholderiales</taxon>
        <taxon>Sphaerotilaceae</taxon>
        <taxon>Sphaerotilus</taxon>
    </lineage>
</organism>
<evidence type="ECO:0000313" key="3">
    <source>
        <dbReference type="Proteomes" id="UP001057498"/>
    </source>
</evidence>
<dbReference type="Proteomes" id="UP001057498">
    <property type="component" value="Chromosome"/>
</dbReference>
<proteinExistence type="predicted"/>
<dbReference type="Pfam" id="PF13692">
    <property type="entry name" value="Glyco_trans_1_4"/>
    <property type="match status" value="1"/>
</dbReference>
<protein>
    <recommendedName>
        <fullName evidence="1">Glycosyltransferase subfamily 4-like N-terminal domain-containing protein</fullName>
    </recommendedName>
</protein>
<name>A0ABM7YJP1_9BURK</name>
<dbReference type="Gene3D" id="3.40.50.2000">
    <property type="entry name" value="Glycogen Phosphorylase B"/>
    <property type="match status" value="2"/>
</dbReference>
<dbReference type="RefSeq" id="WP_251972674.1">
    <property type="nucleotide sequence ID" value="NZ_AP025730.1"/>
</dbReference>
<dbReference type="InterPro" id="IPR050194">
    <property type="entry name" value="Glycosyltransferase_grp1"/>
</dbReference>
<dbReference type="Pfam" id="PF13439">
    <property type="entry name" value="Glyco_transf_4"/>
    <property type="match status" value="1"/>
</dbReference>
<dbReference type="InterPro" id="IPR028098">
    <property type="entry name" value="Glyco_trans_4-like_N"/>
</dbReference>
<accession>A0ABM7YJP1</accession>
<evidence type="ECO:0000259" key="1">
    <source>
        <dbReference type="Pfam" id="PF13439"/>
    </source>
</evidence>
<dbReference type="PANTHER" id="PTHR45947">
    <property type="entry name" value="SULFOQUINOVOSYL TRANSFERASE SQD2"/>
    <property type="match status" value="1"/>
</dbReference>
<sequence length="418" mass="45035">MNGKPEDRAPSVMMVIEGMFPAIGGGGAESQLRTLATNLSARGVRVRVCAPYFRKYPLTAQTEVDGIAVHRLSYPFVRLWGAVVLQSKLAWHIWRMRGEIDAIHSHIATNMSAVCCVMGRLLGIPVLVKLTGMTEMVGGILDPQAGFGTRMRRWAMKRATRIQAISQRIVLQLLAVGFDPRQVMYLPNAVDLRRFEGGGRSDVPVPEALAQKLAGVEKRSFVALFAGRLIAEKDVDLLVRGWAASLRGRDDVMLLLAGRGKLGPELTALAESLGVGNSVRVLGPVEHMEHVLPLAHVGILTSRAEGLSNSLLEYMASGLPVLGSRVSGNEDFISPGQTGWLFEPGDEQGLTEALRDAAQLSAEALRQVGRNARQRVAAQASLPAVMDRLCEFYETGTGNTVAAQRRSGAAGTAGEPSR</sequence>
<keyword evidence="3" id="KW-1185">Reference proteome</keyword>
<reference evidence="2" key="1">
    <citation type="submission" date="2022-04" db="EMBL/GenBank/DDBJ databases">
        <title>Whole genome sequence of Sphaerotilus sp. FB-5.</title>
        <authorList>
            <person name="Takeda M."/>
            <person name="Narihara S."/>
            <person name="Akimoto M."/>
            <person name="Akimoto R."/>
            <person name="Nishiyashiki S."/>
            <person name="Murakami T."/>
        </authorList>
    </citation>
    <scope>NUCLEOTIDE SEQUENCE</scope>
    <source>
        <strain evidence="2">FB-5</strain>
    </source>
</reference>
<feature type="domain" description="Glycosyltransferase subfamily 4-like N-terminal" evidence="1">
    <location>
        <begin position="26"/>
        <end position="194"/>
    </location>
</feature>
<dbReference type="PANTHER" id="PTHR45947:SF3">
    <property type="entry name" value="SULFOQUINOVOSYL TRANSFERASE SQD2"/>
    <property type="match status" value="1"/>
</dbReference>
<evidence type="ECO:0000313" key="2">
    <source>
        <dbReference type="EMBL" id="BDI04561.1"/>
    </source>
</evidence>